<evidence type="ECO:0000259" key="1">
    <source>
        <dbReference type="PROSITE" id="PS51163"/>
    </source>
</evidence>
<dbReference type="GO" id="GO:0003725">
    <property type="term" value="F:double-stranded RNA binding"/>
    <property type="evidence" value="ECO:0007669"/>
    <property type="project" value="InterPro"/>
</dbReference>
<organism evidence="2 3">
    <name type="scientific">Microbacterium hominis</name>
    <dbReference type="NCBI Taxonomy" id="162426"/>
    <lineage>
        <taxon>Bacteria</taxon>
        <taxon>Bacillati</taxon>
        <taxon>Actinomycetota</taxon>
        <taxon>Actinomycetes</taxon>
        <taxon>Micrococcales</taxon>
        <taxon>Microbacteriaceae</taxon>
        <taxon>Microbacterium</taxon>
    </lineage>
</organism>
<proteinExistence type="predicted"/>
<reference evidence="2 3" key="1">
    <citation type="submission" date="2014-12" db="EMBL/GenBank/DDBJ databases">
        <title>Genome sequencing of Microbacterium hominis TPW29.</title>
        <authorList>
            <person name="Tan P.W."/>
            <person name="Chan K.-G."/>
        </authorList>
    </citation>
    <scope>NUCLEOTIDE SEQUENCE [LARGE SCALE GENOMIC DNA]</scope>
    <source>
        <strain evidence="2 3">TPW29</strain>
    </source>
</reference>
<feature type="domain" description="YrdC-like" evidence="1">
    <location>
        <begin position="10"/>
        <end position="214"/>
    </location>
</feature>
<dbReference type="Proteomes" id="UP000031202">
    <property type="component" value="Unassembled WGS sequence"/>
</dbReference>
<dbReference type="InterPro" id="IPR017945">
    <property type="entry name" value="DHBP_synth_RibB-like_a/b_dom"/>
</dbReference>
<gene>
    <name evidence="2" type="ORF">RM52_12400</name>
</gene>
<evidence type="ECO:0000313" key="3">
    <source>
        <dbReference type="Proteomes" id="UP000031202"/>
    </source>
</evidence>
<dbReference type="Pfam" id="PF01300">
    <property type="entry name" value="Sua5_yciO_yrdC"/>
    <property type="match status" value="1"/>
</dbReference>
<dbReference type="EMBL" id="JWSZ01000016">
    <property type="protein sequence ID" value="KIC56612.1"/>
    <property type="molecule type" value="Genomic_DNA"/>
</dbReference>
<dbReference type="Gene3D" id="3.90.870.10">
    <property type="entry name" value="DHBP synthase"/>
    <property type="match status" value="1"/>
</dbReference>
<accession>A0A0B4CJF8</accession>
<sequence length="259" mass="28549">MESTRIGWGAAARMEAVCILAAREGMIVSPTKVGYIVMAVDRTGLERKFDAKQRSLSKPAVVLVSSLEQLRQLAQLTPEIEGLYQRCWDEDVLLGCILPWSVGGLELVSNDGTRELVMDERHTSCFVIRFGAPSEAIAQDLWDQYGMLTFASSANPSGHGNRGVLAGIGARLADRADLLIEADDYVASNQPDRTVDDRYEQGVMVSMVDRGGRLVPEQHGQRSVTPAPALIRKGLALDRIMMMLAASFPSWDYRHGDYY</sequence>
<dbReference type="AlphaFoldDB" id="A0A0B4CJF8"/>
<name>A0A0B4CJF8_9MICO</name>
<dbReference type="SUPFAM" id="SSF55821">
    <property type="entry name" value="YrdC/RibB"/>
    <property type="match status" value="1"/>
</dbReference>
<evidence type="ECO:0000313" key="2">
    <source>
        <dbReference type="EMBL" id="KIC56612.1"/>
    </source>
</evidence>
<comment type="caution">
    <text evidence="2">The sequence shown here is derived from an EMBL/GenBank/DDBJ whole genome shotgun (WGS) entry which is preliminary data.</text>
</comment>
<dbReference type="PROSITE" id="PS51163">
    <property type="entry name" value="YRDC"/>
    <property type="match status" value="1"/>
</dbReference>
<dbReference type="InterPro" id="IPR006070">
    <property type="entry name" value="Sua5-like_dom"/>
</dbReference>
<protein>
    <submittedName>
        <fullName evidence="2">Translation factor (SUA5)</fullName>
    </submittedName>
</protein>
<dbReference type="RefSeq" id="WP_039416534.1">
    <property type="nucleotide sequence ID" value="NZ_JWSZ01000016.1"/>
</dbReference>